<dbReference type="Proteomes" id="UP000277580">
    <property type="component" value="Unassembled WGS sequence"/>
</dbReference>
<evidence type="ECO:0000256" key="1">
    <source>
        <dbReference type="ARBA" id="ARBA00001231"/>
    </source>
</evidence>
<dbReference type="STRING" id="1392247.A0A3N4KUQ0"/>
<protein>
    <recommendedName>
        <fullName evidence="3">beta-N-acetylhexosaminidase</fullName>
        <ecNumber evidence="3">3.2.1.52</ecNumber>
    </recommendedName>
</protein>
<evidence type="ECO:0000256" key="3">
    <source>
        <dbReference type="ARBA" id="ARBA00012663"/>
    </source>
</evidence>
<dbReference type="EMBL" id="ML119118">
    <property type="protein sequence ID" value="RPB14246.1"/>
    <property type="molecule type" value="Genomic_DNA"/>
</dbReference>
<feature type="domain" description="Glycoside hydrolase family 20 catalytic" evidence="6">
    <location>
        <begin position="175"/>
        <end position="334"/>
    </location>
</feature>
<dbReference type="InterPro" id="IPR017853">
    <property type="entry name" value="GH"/>
</dbReference>
<proteinExistence type="inferred from homology"/>
<dbReference type="OrthoDB" id="428480at2759"/>
<name>A0A3N4KUQ0_9PEZI</name>
<keyword evidence="8" id="KW-1185">Reference proteome</keyword>
<organism evidence="7 8">
    <name type="scientific">Morchella conica CCBAS932</name>
    <dbReference type="NCBI Taxonomy" id="1392247"/>
    <lineage>
        <taxon>Eukaryota</taxon>
        <taxon>Fungi</taxon>
        <taxon>Dikarya</taxon>
        <taxon>Ascomycota</taxon>
        <taxon>Pezizomycotina</taxon>
        <taxon>Pezizomycetes</taxon>
        <taxon>Pezizales</taxon>
        <taxon>Morchellaceae</taxon>
        <taxon>Morchella</taxon>
    </lineage>
</organism>
<dbReference type="InterPro" id="IPR029018">
    <property type="entry name" value="Hex-like_dom2"/>
</dbReference>
<evidence type="ECO:0000313" key="7">
    <source>
        <dbReference type="EMBL" id="RPB14246.1"/>
    </source>
</evidence>
<dbReference type="PANTHER" id="PTHR43678:SF1">
    <property type="entry name" value="BETA-N-ACETYLHEXOSAMINIDASE"/>
    <property type="match status" value="1"/>
</dbReference>
<reference evidence="7 8" key="1">
    <citation type="journal article" date="2018" name="Nat. Ecol. Evol.">
        <title>Pezizomycetes genomes reveal the molecular basis of ectomycorrhizal truffle lifestyle.</title>
        <authorList>
            <person name="Murat C."/>
            <person name="Payen T."/>
            <person name="Noel B."/>
            <person name="Kuo A."/>
            <person name="Morin E."/>
            <person name="Chen J."/>
            <person name="Kohler A."/>
            <person name="Krizsan K."/>
            <person name="Balestrini R."/>
            <person name="Da Silva C."/>
            <person name="Montanini B."/>
            <person name="Hainaut M."/>
            <person name="Levati E."/>
            <person name="Barry K.W."/>
            <person name="Belfiori B."/>
            <person name="Cichocki N."/>
            <person name="Clum A."/>
            <person name="Dockter R.B."/>
            <person name="Fauchery L."/>
            <person name="Guy J."/>
            <person name="Iotti M."/>
            <person name="Le Tacon F."/>
            <person name="Lindquist E.A."/>
            <person name="Lipzen A."/>
            <person name="Malagnac F."/>
            <person name="Mello A."/>
            <person name="Molinier V."/>
            <person name="Miyauchi S."/>
            <person name="Poulain J."/>
            <person name="Riccioni C."/>
            <person name="Rubini A."/>
            <person name="Sitrit Y."/>
            <person name="Splivallo R."/>
            <person name="Traeger S."/>
            <person name="Wang M."/>
            <person name="Zifcakova L."/>
            <person name="Wipf D."/>
            <person name="Zambonelli A."/>
            <person name="Paolocci F."/>
            <person name="Nowrousian M."/>
            <person name="Ottonello S."/>
            <person name="Baldrian P."/>
            <person name="Spatafora J.W."/>
            <person name="Henrissat B."/>
            <person name="Nagy L.G."/>
            <person name="Aury J.M."/>
            <person name="Wincker P."/>
            <person name="Grigoriev I.V."/>
            <person name="Bonfante P."/>
            <person name="Martin F.M."/>
        </authorList>
    </citation>
    <scope>NUCLEOTIDE SEQUENCE [LARGE SCALE GENOMIC DNA]</scope>
    <source>
        <strain evidence="7 8">CCBAS932</strain>
    </source>
</reference>
<keyword evidence="4 7" id="KW-0378">Hydrolase</keyword>
<dbReference type="PANTHER" id="PTHR43678">
    <property type="entry name" value="PUTATIVE (AFU_ORTHOLOGUE AFUA_2G00640)-RELATED"/>
    <property type="match status" value="1"/>
</dbReference>
<dbReference type="Pfam" id="PF00728">
    <property type="entry name" value="Glyco_hydro_20"/>
    <property type="match status" value="2"/>
</dbReference>
<gene>
    <name evidence="7" type="ORF">P167DRAFT_484783</name>
</gene>
<evidence type="ECO:0000256" key="5">
    <source>
        <dbReference type="SAM" id="SignalP"/>
    </source>
</evidence>
<dbReference type="InterPro" id="IPR015883">
    <property type="entry name" value="Glyco_hydro_20_cat"/>
</dbReference>
<evidence type="ECO:0000313" key="8">
    <source>
        <dbReference type="Proteomes" id="UP000277580"/>
    </source>
</evidence>
<dbReference type="CDD" id="cd06564">
    <property type="entry name" value="GH20_DspB_LnbB-like"/>
    <property type="match status" value="1"/>
</dbReference>
<dbReference type="EC" id="3.2.1.52" evidence="3"/>
<evidence type="ECO:0000256" key="2">
    <source>
        <dbReference type="ARBA" id="ARBA00006285"/>
    </source>
</evidence>
<keyword evidence="5" id="KW-0732">Signal</keyword>
<evidence type="ECO:0000259" key="6">
    <source>
        <dbReference type="Pfam" id="PF00728"/>
    </source>
</evidence>
<dbReference type="InParanoid" id="A0A3N4KUQ0"/>
<dbReference type="AlphaFoldDB" id="A0A3N4KUQ0"/>
<accession>A0A3N4KUQ0</accession>
<dbReference type="Gene3D" id="3.20.20.80">
    <property type="entry name" value="Glycosidases"/>
    <property type="match status" value="1"/>
</dbReference>
<dbReference type="SUPFAM" id="SSF55545">
    <property type="entry name" value="beta-N-acetylhexosaminidase-like domain"/>
    <property type="match status" value="1"/>
</dbReference>
<dbReference type="SUPFAM" id="SSF51445">
    <property type="entry name" value="(Trans)glycosidases"/>
    <property type="match status" value="1"/>
</dbReference>
<sequence length="710" mass="79796">MHLLILLAVSLLLPLTNALQALPPISWIENTNGTFTPTPFTRIYVSAKYAYHRDSASLTLTPPSVLEFAETFFADLHASYPELSNTPIELIEGAPRTCDHIFLGLLPEEQREEYVYEDWSPSEEGFRIQSSECGVEIMGAGARGVWWGTRALLQTLLLDGGVKGMAVEMPAVSTRGFMLDAGRKWYSADFLKELCTYASWFRMSEFHYHASDNYPLNRGRNSSWSEIYSQFSLYPTDPLLQPLITRANETHNITTFKEIQSHCASRGITLIPEIESPGHALAITKWKPQLALANKHDLLNLSHPETVPTVKDIWAEFLPWFETKEVHIGADEYDPDLADDYVSFVNEMSKFIFAESGKRVRIWGTYEPTNNSVISKDVIIQHWQYGQSNAAELVRNNYTVINSDDRWAYTSLKNDHTPIFPATYPQFFNVTRLLNFNDMEGVQWDPSLFSSATGGQQLPTGNQHNKGAIMAAWNDNGPDATTQLEAYYSMREGIAVVGARAWSGLKGLRLNVETLQESMMVLAGRAPGQNLDRRITGTWDLIDWTRPPGEDGEIKVGLGSKGMNYTLAIDYSSAPWKMSSPYDCIELSLSESGVLTFTADGFQYPLRSIDPKDGYDPGHPGRIWTNETSSSHEISYVKESNGTIVIKTDMIGGSRVWVKGIFMGRFEVFIFGGRNTLFSWSQMAFVAPLELVEDGVERIRLWEGLVDPEV</sequence>
<feature type="chain" id="PRO_5018238191" description="beta-N-acetylhexosaminidase" evidence="5">
    <location>
        <begin position="19"/>
        <end position="710"/>
    </location>
</feature>
<dbReference type="GO" id="GO:0005975">
    <property type="term" value="P:carbohydrate metabolic process"/>
    <property type="evidence" value="ECO:0007669"/>
    <property type="project" value="InterPro"/>
</dbReference>
<dbReference type="Gene3D" id="3.30.379.10">
    <property type="entry name" value="Chitobiase/beta-hexosaminidase domain 2-like"/>
    <property type="match status" value="1"/>
</dbReference>
<dbReference type="InterPro" id="IPR052764">
    <property type="entry name" value="GH20_Enzymes"/>
</dbReference>
<dbReference type="GO" id="GO:0004563">
    <property type="term" value="F:beta-N-acetylhexosaminidase activity"/>
    <property type="evidence" value="ECO:0007669"/>
    <property type="project" value="UniProtKB-EC"/>
</dbReference>
<evidence type="ECO:0000256" key="4">
    <source>
        <dbReference type="ARBA" id="ARBA00022801"/>
    </source>
</evidence>
<feature type="signal peptide" evidence="5">
    <location>
        <begin position="1"/>
        <end position="18"/>
    </location>
</feature>
<comment type="catalytic activity">
    <reaction evidence="1">
        <text>Hydrolysis of terminal non-reducing N-acetyl-D-hexosamine residues in N-acetyl-beta-D-hexosaminides.</text>
        <dbReference type="EC" id="3.2.1.52"/>
    </reaction>
</comment>
<comment type="similarity">
    <text evidence="2">Belongs to the glycosyl hydrolase 20 family.</text>
</comment>
<feature type="domain" description="Glycoside hydrolase family 20 catalytic" evidence="6">
    <location>
        <begin position="343"/>
        <end position="477"/>
    </location>
</feature>